<name>A0A2V1IVJ3_9BACT</name>
<sequence length="166" mass="17094">MVACTGKQQADKEDGGIMAKIENCTNTDSLKAYVDQAKAYAQTLVSEGKIEQAKEFLAKIEPVVKQKAPALATMLTSAESALDKVESAVGETADSTKQAVTDSVGNKIDAAKQTISNKASATVDKATDAVENAAGKASDAVGKAADKTADAVNKATDAVKDKLKAD</sequence>
<dbReference type="EMBL" id="PUBV01000004">
    <property type="protein sequence ID" value="PWB08880.1"/>
    <property type="molecule type" value="Genomic_DNA"/>
</dbReference>
<comment type="caution">
    <text evidence="2">The sequence shown here is derived from an EMBL/GenBank/DDBJ whole genome shotgun (WGS) entry which is preliminary data.</text>
</comment>
<reference evidence="3" key="1">
    <citation type="submission" date="2018-02" db="EMBL/GenBank/DDBJ databases">
        <authorList>
            <person name="Clavel T."/>
            <person name="Strowig T."/>
        </authorList>
    </citation>
    <scope>NUCLEOTIDE SEQUENCE [LARGE SCALE GENOMIC DNA]</scope>
    <source>
        <strain evidence="3">DSM 100764</strain>
    </source>
</reference>
<feature type="compositionally biased region" description="Basic and acidic residues" evidence="1">
    <location>
        <begin position="157"/>
        <end position="166"/>
    </location>
</feature>
<gene>
    <name evidence="2" type="ORF">C5O25_03100</name>
</gene>
<evidence type="ECO:0008006" key="4">
    <source>
        <dbReference type="Google" id="ProtNLM"/>
    </source>
</evidence>
<accession>A0A2V1IVJ3</accession>
<evidence type="ECO:0000313" key="3">
    <source>
        <dbReference type="Proteomes" id="UP000244925"/>
    </source>
</evidence>
<dbReference type="Gene3D" id="1.20.120.20">
    <property type="entry name" value="Apolipoprotein"/>
    <property type="match status" value="1"/>
</dbReference>
<feature type="region of interest" description="Disordered" evidence="1">
    <location>
        <begin position="134"/>
        <end position="166"/>
    </location>
</feature>
<evidence type="ECO:0000256" key="1">
    <source>
        <dbReference type="SAM" id="MobiDB-lite"/>
    </source>
</evidence>
<keyword evidence="3" id="KW-1185">Reference proteome</keyword>
<evidence type="ECO:0000313" key="2">
    <source>
        <dbReference type="EMBL" id="PWB08880.1"/>
    </source>
</evidence>
<dbReference type="AlphaFoldDB" id="A0A2V1IVJ3"/>
<dbReference type="Proteomes" id="UP000244925">
    <property type="component" value="Unassembled WGS sequence"/>
</dbReference>
<protein>
    <recommendedName>
        <fullName evidence="4">YtxH domain-containing protein</fullName>
    </recommendedName>
</protein>
<organism evidence="2 3">
    <name type="scientific">Paramuribaculum intestinale</name>
    <dbReference type="NCBI Taxonomy" id="2094151"/>
    <lineage>
        <taxon>Bacteria</taxon>
        <taxon>Pseudomonadati</taxon>
        <taxon>Bacteroidota</taxon>
        <taxon>Bacteroidia</taxon>
        <taxon>Bacteroidales</taxon>
        <taxon>Muribaculaceae</taxon>
        <taxon>Paramuribaculum</taxon>
    </lineage>
</organism>
<proteinExistence type="predicted"/>